<feature type="domain" description="BIG2" evidence="2">
    <location>
        <begin position="788"/>
        <end position="866"/>
    </location>
</feature>
<evidence type="ECO:0000313" key="3">
    <source>
        <dbReference type="EMBL" id="WHY84891.1"/>
    </source>
</evidence>
<dbReference type="Proteomes" id="UP001178288">
    <property type="component" value="Chromosome"/>
</dbReference>
<dbReference type="InterPro" id="IPR003343">
    <property type="entry name" value="Big_2"/>
</dbReference>
<gene>
    <name evidence="3" type="ORF">QNH39_19875</name>
</gene>
<dbReference type="KEGG" id="nnv:QNH39_19875"/>
<sequence length="1146" mass="125825">MKRFFSTISVVFLLFGSVIQTSYVKADTPPKPNLKVLEIVDVGSSKLTKTILDSGNNNYSVETVTMKKFVASREELAGKYDIIAIPDGGAYSTKTVPQLLAENGNNRTSAHATTNIMNDISKLKADEIIKDFINKGQPVILGNTSIKNGGNLQTQFNGKFSAKENVLFYTSNHANAATALNSFINGNKYLLRPRFDLTAKPSELSQEYKPGDNLQFTIKMLTNIQSKNLLASLFIDSDFNDRYDPSEIVLEKQITNTTDSISYVLPRGYSGIRNWKLEVTDIGTNLKDYQKGTINFTDQQVVVNVLQVQSGSNDGSSLKTETNMNQKYLSTDKYQINIDVTDMAQFNKSKTEANATYSHENINGKYDMLVFGFKDEYNKAAINVNAVGSVRKFIDTKQSILFTHDTIYDSGNNWVTNFMNDTGQKPPQTNLGLNAPNTSKTTIKVNEGLITKYPYQLGSNIAINTTHNQYYTLDLEDSDVTPWYNITGSSRDINDSWNHYYTYSKGNITYSGTGHTNSNFPDDEQRLFVNTMYRAFLGSNHAPVITVNTPGNGDKIPAHQKIELSYNIQDFDLKDKFVSTKVFLNEKQVYSQDNVTNGSTIVQSIDHGMPNGGNAILRIEATDKSGAKSEKVLNLAMVKINANLEVSRSASTNEIIPVNKDIKLNYAINPKEISGVAAQTLGSNAILSNVTYTETFPPNIELVLPLSSDFTKTGNLSTGYTVTGNLASITYKKIGDKYIASPVNFAISVIPKTKGQFIFNNAKLTYKDIDNSTKELQFNTVTVRSDYEVTSIQMPENVVLNKGMPKNFALDLKVLPENVGIKEIKWSVTNNSIFTIDADSGVVTAKDLGDGYVNVRVTDVFGNVKVASTYVTVRIAVENILVNDITMNVGDTKDLPITITPADAKYGLSIVLDEPSLASIDKDKFKLTALKPGTTKLRVSGINSNGDVISKSARLTVNNILVSEIIVDPSFKKLNKFEEFIFGVKIEPENATNKNLIWRSLNPSIVQMLENGKVIGKSTGTATIEISAADDGRAKTTVTVVVGSPLTGIETSPPEIDITKGDNSKNIKNFLVYHPGDATNIKDGITLDSSDTYILDVDSNGNILAKRIGKASITITVQDENGKPYSAILKVNVIEPGTGAGDNDKY</sequence>
<dbReference type="SUPFAM" id="SSF49373">
    <property type="entry name" value="Invasin/intimin cell-adhesion fragments"/>
    <property type="match status" value="3"/>
</dbReference>
<dbReference type="Pfam" id="PF02368">
    <property type="entry name" value="Big_2"/>
    <property type="match status" value="1"/>
</dbReference>
<protein>
    <submittedName>
        <fullName evidence="3">DUF5057 domain-containing protein</fullName>
    </submittedName>
</protein>
<evidence type="ECO:0000313" key="4">
    <source>
        <dbReference type="Proteomes" id="UP001178288"/>
    </source>
</evidence>
<keyword evidence="1" id="KW-0732">Signal</keyword>
<dbReference type="RefSeq" id="WP_066090547.1">
    <property type="nucleotide sequence ID" value="NZ_CP126114.1"/>
</dbReference>
<reference evidence="3" key="1">
    <citation type="submission" date="2023-05" db="EMBL/GenBank/DDBJ databases">
        <title>Comparative genomics of Bacillaceae isolates and their secondary metabolite potential.</title>
        <authorList>
            <person name="Song L."/>
            <person name="Nielsen L.J."/>
            <person name="Mohite O."/>
            <person name="Xu X."/>
            <person name="Weber T."/>
            <person name="Kovacs A.T."/>
        </authorList>
    </citation>
    <scope>NUCLEOTIDE SEQUENCE</scope>
    <source>
        <strain evidence="3">XLM17</strain>
    </source>
</reference>
<feature type="chain" id="PRO_5041686135" evidence="1">
    <location>
        <begin position="27"/>
        <end position="1146"/>
    </location>
</feature>
<dbReference type="Gene3D" id="2.60.40.1080">
    <property type="match status" value="4"/>
</dbReference>
<organism evidence="3 4">
    <name type="scientific">Neobacillus novalis</name>
    <dbReference type="NCBI Taxonomy" id="220687"/>
    <lineage>
        <taxon>Bacteria</taxon>
        <taxon>Bacillati</taxon>
        <taxon>Bacillota</taxon>
        <taxon>Bacilli</taxon>
        <taxon>Bacillales</taxon>
        <taxon>Bacillaceae</taxon>
        <taxon>Neobacillus</taxon>
    </lineage>
</organism>
<feature type="domain" description="BIG2" evidence="2">
    <location>
        <begin position="961"/>
        <end position="1038"/>
    </location>
</feature>
<dbReference type="InterPro" id="IPR008964">
    <property type="entry name" value="Invasin/intimin_cell_adhesion"/>
</dbReference>
<name>A0AA95MPG3_9BACI</name>
<evidence type="ECO:0000256" key="1">
    <source>
        <dbReference type="SAM" id="SignalP"/>
    </source>
</evidence>
<dbReference type="AlphaFoldDB" id="A0AA95MPG3"/>
<dbReference type="EMBL" id="CP126114">
    <property type="protein sequence ID" value="WHY84891.1"/>
    <property type="molecule type" value="Genomic_DNA"/>
</dbReference>
<accession>A0AA95MPG3</accession>
<keyword evidence="4" id="KW-1185">Reference proteome</keyword>
<feature type="signal peptide" evidence="1">
    <location>
        <begin position="1"/>
        <end position="26"/>
    </location>
</feature>
<feature type="domain" description="BIG2" evidence="2">
    <location>
        <begin position="876"/>
        <end position="951"/>
    </location>
</feature>
<evidence type="ECO:0000259" key="2">
    <source>
        <dbReference type="SMART" id="SM00635"/>
    </source>
</evidence>
<feature type="domain" description="BIG2" evidence="2">
    <location>
        <begin position="1045"/>
        <end position="1127"/>
    </location>
</feature>
<proteinExistence type="predicted"/>
<dbReference type="SMART" id="SM00635">
    <property type="entry name" value="BID_2"/>
    <property type="match status" value="4"/>
</dbReference>